<dbReference type="InterPro" id="IPR002636">
    <property type="entry name" value="DUF29"/>
</dbReference>
<organism evidence="1 2">
    <name type="scientific">Thiobaca trueperi</name>
    <dbReference type="NCBI Taxonomy" id="127458"/>
    <lineage>
        <taxon>Bacteria</taxon>
        <taxon>Pseudomonadati</taxon>
        <taxon>Pseudomonadota</taxon>
        <taxon>Gammaproteobacteria</taxon>
        <taxon>Chromatiales</taxon>
        <taxon>Chromatiaceae</taxon>
        <taxon>Thiobaca</taxon>
    </lineage>
</organism>
<evidence type="ECO:0000313" key="2">
    <source>
        <dbReference type="Proteomes" id="UP000295717"/>
    </source>
</evidence>
<protein>
    <submittedName>
        <fullName evidence="1">Uncharacterized protein DUF29</fullName>
    </submittedName>
</protein>
<dbReference type="Gene3D" id="1.20.1220.20">
    <property type="entry name" value="Uncharcterised protein PF01724"/>
    <property type="match status" value="1"/>
</dbReference>
<evidence type="ECO:0000313" key="1">
    <source>
        <dbReference type="EMBL" id="TCT21532.1"/>
    </source>
</evidence>
<comment type="caution">
    <text evidence="1">The sequence shown here is derived from an EMBL/GenBank/DDBJ whole genome shotgun (WGS) entry which is preliminary data.</text>
</comment>
<dbReference type="OrthoDB" id="5766125at2"/>
<dbReference type="Proteomes" id="UP000295717">
    <property type="component" value="Unassembled WGS sequence"/>
</dbReference>
<reference evidence="1 2" key="1">
    <citation type="submission" date="2019-03" db="EMBL/GenBank/DDBJ databases">
        <title>Genomic Encyclopedia of Type Strains, Phase IV (KMG-IV): sequencing the most valuable type-strain genomes for metagenomic binning, comparative biology and taxonomic classification.</title>
        <authorList>
            <person name="Goeker M."/>
        </authorList>
    </citation>
    <scope>NUCLEOTIDE SEQUENCE [LARGE SCALE GENOMIC DNA]</scope>
    <source>
        <strain evidence="1 2">DSM 13587</strain>
    </source>
</reference>
<proteinExistence type="predicted"/>
<gene>
    <name evidence="1" type="ORF">EDC35_104391</name>
</gene>
<accession>A0A4V2V1K6</accession>
<dbReference type="RefSeq" id="WP_132977110.1">
    <property type="nucleotide sequence ID" value="NZ_SMAO01000004.1"/>
</dbReference>
<sequence>MPNLYQQDFYAWTQEQTRLLRAGRYTELNAEHLIEEIEDLGKRERRALENRLAILIGHLLKWRYQPDYPYRKSWRATINEQRRRIAQLLTDSPSLRTHLPDLLPDACADGRDLVVRETPLDYDDLPPDCPFALDSILDPDFWPDA</sequence>
<name>A0A4V2V1K6_9GAMM</name>
<keyword evidence="2" id="KW-1185">Reference proteome</keyword>
<dbReference type="AlphaFoldDB" id="A0A4V2V1K6"/>
<dbReference type="PANTHER" id="PTHR34235">
    <property type="entry name" value="SLR1203 PROTEIN-RELATED"/>
    <property type="match status" value="1"/>
</dbReference>
<dbReference type="EMBL" id="SMAO01000004">
    <property type="protein sequence ID" value="TCT21532.1"/>
    <property type="molecule type" value="Genomic_DNA"/>
</dbReference>
<dbReference type="PANTHER" id="PTHR34235:SF4">
    <property type="entry name" value="SLR0291 PROTEIN"/>
    <property type="match status" value="1"/>
</dbReference>
<dbReference type="Pfam" id="PF01724">
    <property type="entry name" value="DUF29"/>
    <property type="match status" value="1"/>
</dbReference>